<dbReference type="EMBL" id="MEWY01000007">
    <property type="protein sequence ID" value="OGC87081.1"/>
    <property type="molecule type" value="Genomic_DNA"/>
</dbReference>
<feature type="compositionally biased region" description="Low complexity" evidence="1">
    <location>
        <begin position="187"/>
        <end position="202"/>
    </location>
</feature>
<evidence type="ECO:0000313" key="3">
    <source>
        <dbReference type="EMBL" id="OGC87081.1"/>
    </source>
</evidence>
<sequence>MANNNTFKDNALRVIAVLGLIAVLLLGAWGIIQLAFFIPSFFSNLDDNIRGLFTREKAEESLSVSLPMQVTSGQVFALAWDHKNKDGEYSYAISYACAQGLKILAPLPRGQAQEVPCNTPFNYTNELKSVSLTPVLSGAAQASTTFAMAATKLETGEFAASGSGSTMVRSGSIQTGTQTDDASGAQTKKSSAKKPSATPSSSYVPSAPRQQLYGYPDLAVRITSNFGTVRAGQRLNLQFTVENVSTNVTPQDWSFVATLPYNPTYTYQSAGQQALYPGDKIVYNLAFDAAYNSDKYCIAIYPPPPGCEWYGYNNNYSGGSFYQYGYDWYVGGQYYPYGDYGSNYGYSRSQTATIQIDPYNLILESNKANNSASVNYTVY</sequence>
<evidence type="ECO:0000313" key="4">
    <source>
        <dbReference type="Proteomes" id="UP000176943"/>
    </source>
</evidence>
<evidence type="ECO:0000256" key="1">
    <source>
        <dbReference type="SAM" id="MobiDB-lite"/>
    </source>
</evidence>
<comment type="caution">
    <text evidence="3">The sequence shown here is derived from an EMBL/GenBank/DDBJ whole genome shotgun (WGS) entry which is preliminary data.</text>
</comment>
<evidence type="ECO:0000256" key="2">
    <source>
        <dbReference type="SAM" id="Phobius"/>
    </source>
</evidence>
<accession>A0A1F4XZM1</accession>
<keyword evidence="2" id="KW-1133">Transmembrane helix</keyword>
<feature type="region of interest" description="Disordered" evidence="1">
    <location>
        <begin position="161"/>
        <end position="209"/>
    </location>
</feature>
<keyword evidence="2" id="KW-0812">Transmembrane</keyword>
<dbReference type="Proteomes" id="UP000176943">
    <property type="component" value="Unassembled WGS sequence"/>
</dbReference>
<evidence type="ECO:0008006" key="5">
    <source>
        <dbReference type="Google" id="ProtNLM"/>
    </source>
</evidence>
<proteinExistence type="predicted"/>
<protein>
    <recommendedName>
        <fullName evidence="5">CARDB domain-containing protein</fullName>
    </recommendedName>
</protein>
<organism evidence="3 4">
    <name type="scientific">Candidatus Adlerbacteria bacterium RIFCSPLOWO2_01_FULL_54_16</name>
    <dbReference type="NCBI Taxonomy" id="1797244"/>
    <lineage>
        <taxon>Bacteria</taxon>
        <taxon>Candidatus Adleribacteriota</taxon>
    </lineage>
</organism>
<reference evidence="3 4" key="1">
    <citation type="journal article" date="2016" name="Nat. Commun.">
        <title>Thousands of microbial genomes shed light on interconnected biogeochemical processes in an aquifer system.</title>
        <authorList>
            <person name="Anantharaman K."/>
            <person name="Brown C.T."/>
            <person name="Hug L.A."/>
            <person name="Sharon I."/>
            <person name="Castelle C.J."/>
            <person name="Probst A.J."/>
            <person name="Thomas B.C."/>
            <person name="Singh A."/>
            <person name="Wilkins M.J."/>
            <person name="Karaoz U."/>
            <person name="Brodie E.L."/>
            <person name="Williams K.H."/>
            <person name="Hubbard S.S."/>
            <person name="Banfield J.F."/>
        </authorList>
    </citation>
    <scope>NUCLEOTIDE SEQUENCE [LARGE SCALE GENOMIC DNA]</scope>
</reference>
<name>A0A1F4XZM1_9BACT</name>
<feature type="transmembrane region" description="Helical" evidence="2">
    <location>
        <begin position="12"/>
        <end position="38"/>
    </location>
</feature>
<gene>
    <name evidence="3" type="ORF">A3B33_00460</name>
</gene>
<keyword evidence="2" id="KW-0472">Membrane</keyword>
<dbReference type="AlphaFoldDB" id="A0A1F4XZM1"/>
<feature type="compositionally biased region" description="Polar residues" evidence="1">
    <location>
        <begin position="162"/>
        <end position="186"/>
    </location>
</feature>